<comment type="caution">
    <text evidence="1">The sequence shown here is derived from an EMBL/GenBank/DDBJ whole genome shotgun (WGS) entry which is preliminary data.</text>
</comment>
<name>A0A0F9AYA8_9ZZZZ</name>
<gene>
    <name evidence="1" type="ORF">LCGC14_2595380</name>
</gene>
<accession>A0A0F9AYA8</accession>
<evidence type="ECO:0000313" key="1">
    <source>
        <dbReference type="EMBL" id="KKL06502.1"/>
    </source>
</evidence>
<protein>
    <submittedName>
        <fullName evidence="1">Uncharacterized protein</fullName>
    </submittedName>
</protein>
<reference evidence="1" key="1">
    <citation type="journal article" date="2015" name="Nature">
        <title>Complex archaea that bridge the gap between prokaryotes and eukaryotes.</title>
        <authorList>
            <person name="Spang A."/>
            <person name="Saw J.H."/>
            <person name="Jorgensen S.L."/>
            <person name="Zaremba-Niedzwiedzka K."/>
            <person name="Martijn J."/>
            <person name="Lind A.E."/>
            <person name="van Eijk R."/>
            <person name="Schleper C."/>
            <person name="Guy L."/>
            <person name="Ettema T.J."/>
        </authorList>
    </citation>
    <scope>NUCLEOTIDE SEQUENCE</scope>
</reference>
<proteinExistence type="predicted"/>
<dbReference type="AlphaFoldDB" id="A0A0F9AYA8"/>
<organism evidence="1">
    <name type="scientific">marine sediment metagenome</name>
    <dbReference type="NCBI Taxonomy" id="412755"/>
    <lineage>
        <taxon>unclassified sequences</taxon>
        <taxon>metagenomes</taxon>
        <taxon>ecological metagenomes</taxon>
    </lineage>
</organism>
<feature type="non-terminal residue" evidence="1">
    <location>
        <position position="58"/>
    </location>
</feature>
<dbReference type="EMBL" id="LAZR01043675">
    <property type="protein sequence ID" value="KKL06502.1"/>
    <property type="molecule type" value="Genomic_DNA"/>
</dbReference>
<sequence length="58" mass="7155">MDHDLRRYDLASDIVRQHYQQMRKEQTFEYVTRQRLENIRRLATKPHSAPIKTMLQQL</sequence>